<dbReference type="GO" id="GO:0003677">
    <property type="term" value="F:DNA binding"/>
    <property type="evidence" value="ECO:0007669"/>
    <property type="project" value="UniProtKB-KW"/>
</dbReference>
<dbReference type="PANTHER" id="PTHR46797">
    <property type="entry name" value="HTH-TYPE TRANSCRIPTIONAL REGULATOR"/>
    <property type="match status" value="1"/>
</dbReference>
<dbReference type="InterPro" id="IPR050807">
    <property type="entry name" value="TransReg_Diox_bact_type"/>
</dbReference>
<evidence type="ECO:0000256" key="1">
    <source>
        <dbReference type="ARBA" id="ARBA00023125"/>
    </source>
</evidence>
<dbReference type="Proteomes" id="UP000594467">
    <property type="component" value="Chromosome"/>
</dbReference>
<feature type="domain" description="HTH cro/C1-type" evidence="2">
    <location>
        <begin position="14"/>
        <end position="68"/>
    </location>
</feature>
<proteinExistence type="predicted"/>
<evidence type="ECO:0000313" key="6">
    <source>
        <dbReference type="Proteomes" id="UP000594467"/>
    </source>
</evidence>
<dbReference type="InterPro" id="IPR011051">
    <property type="entry name" value="RmlC_Cupin_sf"/>
</dbReference>
<dbReference type="EMBL" id="CP065202">
    <property type="protein sequence ID" value="QPL30142.1"/>
    <property type="molecule type" value="Genomic_DNA"/>
</dbReference>
<reference evidence="3" key="2">
    <citation type="submission" date="2020-03" db="EMBL/GenBank/DDBJ databases">
        <authorList>
            <person name="Maier C."/>
            <person name="Huptas C."/>
            <person name="von Neubeck M."/>
            <person name="Scherer S."/>
            <person name="Wenning M."/>
            <person name="Lucking G."/>
        </authorList>
    </citation>
    <scope>NUCLEOTIDE SEQUENCE</scope>
    <source>
        <strain evidence="3">WS 5094</strain>
    </source>
</reference>
<evidence type="ECO:0000259" key="2">
    <source>
        <dbReference type="PROSITE" id="PS50943"/>
    </source>
</evidence>
<dbReference type="Pfam" id="PF07883">
    <property type="entry name" value="Cupin_2"/>
    <property type="match status" value="1"/>
</dbReference>
<dbReference type="RefSeq" id="WP_083369465.1">
    <property type="nucleotide sequence ID" value="NZ_CAUQAK010000043.1"/>
</dbReference>
<dbReference type="PANTHER" id="PTHR46797:SF2">
    <property type="entry name" value="TRANSCRIPTIONAL REGULATOR"/>
    <property type="match status" value="1"/>
</dbReference>
<name>A0A9Q5B3W2_PSEFR</name>
<dbReference type="InterPro" id="IPR001387">
    <property type="entry name" value="Cro/C1-type_HTH"/>
</dbReference>
<dbReference type="Gene3D" id="1.10.260.40">
    <property type="entry name" value="lambda repressor-like DNA-binding domains"/>
    <property type="match status" value="1"/>
</dbReference>
<dbReference type="OrthoDB" id="9814751at2"/>
<dbReference type="Pfam" id="PF01381">
    <property type="entry name" value="HTH_3"/>
    <property type="match status" value="1"/>
</dbReference>
<dbReference type="GeneID" id="72389111"/>
<reference evidence="3 5" key="1">
    <citation type="journal article" date="2020" name="Front. Microbiol.">
        <title>Genetic Organization of the aprX-lipA2 Operon Affects the Proteolytic Potential of Pseudomonas Species in Milk.</title>
        <authorList>
            <person name="Maier C."/>
            <person name="Huptas C."/>
            <person name="von Neubeck M."/>
            <person name="Scherer S."/>
            <person name="Wenning M."/>
            <person name="Lucking G."/>
        </authorList>
    </citation>
    <scope>NUCLEOTIDE SEQUENCE [LARGE SCALE GENOMIC DNA]</scope>
    <source>
        <strain evidence="3 5">WS 5094</strain>
    </source>
</reference>
<dbReference type="Proteomes" id="UP000564604">
    <property type="component" value="Unassembled WGS sequence"/>
</dbReference>
<dbReference type="GO" id="GO:0005829">
    <property type="term" value="C:cytosol"/>
    <property type="evidence" value="ECO:0007669"/>
    <property type="project" value="TreeGrafter"/>
</dbReference>
<dbReference type="GO" id="GO:0003700">
    <property type="term" value="F:DNA-binding transcription factor activity"/>
    <property type="evidence" value="ECO:0007669"/>
    <property type="project" value="TreeGrafter"/>
</dbReference>
<evidence type="ECO:0000313" key="4">
    <source>
        <dbReference type="EMBL" id="QPL30142.1"/>
    </source>
</evidence>
<dbReference type="Gene3D" id="2.60.120.10">
    <property type="entry name" value="Jelly Rolls"/>
    <property type="match status" value="1"/>
</dbReference>
<dbReference type="PROSITE" id="PS50943">
    <property type="entry name" value="HTH_CROC1"/>
    <property type="match status" value="1"/>
</dbReference>
<keyword evidence="1" id="KW-0238">DNA-binding</keyword>
<dbReference type="EMBL" id="JAAQYX010000040">
    <property type="protein sequence ID" value="NNB51887.1"/>
    <property type="molecule type" value="Genomic_DNA"/>
</dbReference>
<dbReference type="AlphaFoldDB" id="A0A9Q5B3W2"/>
<dbReference type="SMART" id="SM00530">
    <property type="entry name" value="HTH_XRE"/>
    <property type="match status" value="1"/>
</dbReference>
<reference evidence="4 6" key="3">
    <citation type="submission" date="2020-11" db="EMBL/GenBank/DDBJ databases">
        <title>The Complete Genome of Pseudomonas fragi A13BB.</title>
        <authorList>
            <person name="Awolope O.K."/>
            <person name="O'Driscoll N.H."/>
            <person name="Di Salvo A."/>
            <person name="Lamb A.J."/>
        </authorList>
    </citation>
    <scope>NUCLEOTIDE SEQUENCE [LARGE SCALE GENOMIC DNA]</scope>
    <source>
        <strain evidence="4 6">A13BB</strain>
    </source>
</reference>
<dbReference type="InterPro" id="IPR010982">
    <property type="entry name" value="Lambda_DNA-bd_dom_sf"/>
</dbReference>
<dbReference type="CDD" id="cd00093">
    <property type="entry name" value="HTH_XRE"/>
    <property type="match status" value="1"/>
</dbReference>
<accession>A0A9Q5B3W2</accession>
<dbReference type="InterPro" id="IPR013096">
    <property type="entry name" value="Cupin_2"/>
</dbReference>
<dbReference type="InterPro" id="IPR014710">
    <property type="entry name" value="RmlC-like_jellyroll"/>
</dbReference>
<sequence length="185" mass="20765">MNKQEEMAALAILIHDLRKHKKYTLKELADKIGRSVGFLSQVERGLSQPTVADLTAISETLGVPTTYFYSLPKPKQLPWVTRPDERRTLYLGNGITDILVSPQIRASFSMLESLLEAGASSGDRHMTDSSEQGGYVIEGQLTLWLGDDDEPATLNAGDSFQFDSHTRCRYANLTQQRTRVLWVYT</sequence>
<organism evidence="3 5">
    <name type="scientific">Pseudomonas fragi</name>
    <dbReference type="NCBI Taxonomy" id="296"/>
    <lineage>
        <taxon>Bacteria</taxon>
        <taxon>Pseudomonadati</taxon>
        <taxon>Pseudomonadota</taxon>
        <taxon>Gammaproteobacteria</taxon>
        <taxon>Pseudomonadales</taxon>
        <taxon>Pseudomonadaceae</taxon>
        <taxon>Pseudomonas</taxon>
    </lineage>
</organism>
<dbReference type="CDD" id="cd02209">
    <property type="entry name" value="cupin_XRE_C"/>
    <property type="match status" value="1"/>
</dbReference>
<evidence type="ECO:0000313" key="5">
    <source>
        <dbReference type="Proteomes" id="UP000564604"/>
    </source>
</evidence>
<protein>
    <submittedName>
        <fullName evidence="3">Cupin domain-containing protein</fullName>
    </submittedName>
</protein>
<gene>
    <name evidence="3" type="ORF">HBN89_21900</name>
    <name evidence="4" type="ORF">I5R27_15000</name>
</gene>
<dbReference type="SUPFAM" id="SSF51182">
    <property type="entry name" value="RmlC-like cupins"/>
    <property type="match status" value="1"/>
</dbReference>
<dbReference type="SUPFAM" id="SSF47413">
    <property type="entry name" value="lambda repressor-like DNA-binding domains"/>
    <property type="match status" value="1"/>
</dbReference>
<evidence type="ECO:0000313" key="3">
    <source>
        <dbReference type="EMBL" id="NNB51887.1"/>
    </source>
</evidence>